<comment type="caution">
    <text evidence="3">The sequence shown here is derived from an EMBL/GenBank/DDBJ whole genome shotgun (WGS) entry which is preliminary data.</text>
</comment>
<feature type="transmembrane region" description="Helical" evidence="1">
    <location>
        <begin position="200"/>
        <end position="223"/>
    </location>
</feature>
<name>A0ABP8J9K5_9MICO</name>
<keyword evidence="1" id="KW-0812">Transmembrane</keyword>
<evidence type="ECO:0000259" key="2">
    <source>
        <dbReference type="Pfam" id="PF02517"/>
    </source>
</evidence>
<sequence>MAALAWVGAPLLADALEGPSAWPRAILVCLTAGLVWQFILVMGALRHEQGTLRWSVAKEALWLRSPRSPRSGRSGGRLWWLLVPLVLLVAATEELPSLPSPDHRDLGTFLQSSAGQEFMAGNWPWFALILTMMILNTVLGEELLFRGLLLPRMRGAFGRGDWCANGVLFAVYHLHVPWAIPASLLDMFLVSYPASRYRSALIGICVHSVQTVVLGALTLLLVLG</sequence>
<feature type="transmembrane region" description="Helical" evidence="1">
    <location>
        <begin position="125"/>
        <end position="150"/>
    </location>
</feature>
<organism evidence="3 4">
    <name type="scientific">Ornithinibacter aureus</name>
    <dbReference type="NCBI Taxonomy" id="622664"/>
    <lineage>
        <taxon>Bacteria</taxon>
        <taxon>Bacillati</taxon>
        <taxon>Actinomycetota</taxon>
        <taxon>Actinomycetes</taxon>
        <taxon>Micrococcales</taxon>
        <taxon>Intrasporangiaceae</taxon>
        <taxon>Ornithinibacter</taxon>
    </lineage>
</organism>
<dbReference type="Proteomes" id="UP001500390">
    <property type="component" value="Unassembled WGS sequence"/>
</dbReference>
<evidence type="ECO:0000256" key="1">
    <source>
        <dbReference type="SAM" id="Phobius"/>
    </source>
</evidence>
<feature type="transmembrane region" description="Helical" evidence="1">
    <location>
        <begin position="74"/>
        <end position="92"/>
    </location>
</feature>
<accession>A0ABP8J9K5</accession>
<keyword evidence="1" id="KW-1133">Transmembrane helix</keyword>
<reference evidence="4" key="1">
    <citation type="journal article" date="2019" name="Int. J. Syst. Evol. Microbiol.">
        <title>The Global Catalogue of Microorganisms (GCM) 10K type strain sequencing project: providing services to taxonomists for standard genome sequencing and annotation.</title>
        <authorList>
            <consortium name="The Broad Institute Genomics Platform"/>
            <consortium name="The Broad Institute Genome Sequencing Center for Infectious Disease"/>
            <person name="Wu L."/>
            <person name="Ma J."/>
        </authorList>
    </citation>
    <scope>NUCLEOTIDE SEQUENCE [LARGE SCALE GENOMIC DNA]</scope>
    <source>
        <strain evidence="4">JCM 17738</strain>
    </source>
</reference>
<evidence type="ECO:0000313" key="3">
    <source>
        <dbReference type="EMBL" id="GAA4387377.1"/>
    </source>
</evidence>
<dbReference type="Pfam" id="PF02517">
    <property type="entry name" value="Rce1-like"/>
    <property type="match status" value="1"/>
</dbReference>
<proteinExistence type="predicted"/>
<protein>
    <recommendedName>
        <fullName evidence="2">CAAX prenyl protease 2/Lysostaphin resistance protein A-like domain-containing protein</fullName>
    </recommendedName>
</protein>
<feature type="domain" description="CAAX prenyl protease 2/Lysostaphin resistance protein A-like" evidence="2">
    <location>
        <begin position="124"/>
        <end position="210"/>
    </location>
</feature>
<feature type="transmembrane region" description="Helical" evidence="1">
    <location>
        <begin position="25"/>
        <end position="45"/>
    </location>
</feature>
<keyword evidence="4" id="KW-1185">Reference proteome</keyword>
<evidence type="ECO:0000313" key="4">
    <source>
        <dbReference type="Proteomes" id="UP001500390"/>
    </source>
</evidence>
<gene>
    <name evidence="3" type="ORF">GCM10023153_01710</name>
</gene>
<dbReference type="InterPro" id="IPR003675">
    <property type="entry name" value="Rce1/LyrA-like_dom"/>
</dbReference>
<feature type="transmembrane region" description="Helical" evidence="1">
    <location>
        <begin position="162"/>
        <end position="180"/>
    </location>
</feature>
<keyword evidence="1" id="KW-0472">Membrane</keyword>
<dbReference type="EMBL" id="BAABFX010000008">
    <property type="protein sequence ID" value="GAA4387377.1"/>
    <property type="molecule type" value="Genomic_DNA"/>
</dbReference>